<dbReference type="Gene3D" id="1.20.58.340">
    <property type="entry name" value="Magnesium transport protein CorA, transmembrane region"/>
    <property type="match status" value="2"/>
</dbReference>
<evidence type="ECO:0000313" key="8">
    <source>
        <dbReference type="Proteomes" id="UP000325295"/>
    </source>
</evidence>
<dbReference type="GO" id="GO:0046873">
    <property type="term" value="F:metal ion transmembrane transporter activity"/>
    <property type="evidence" value="ECO:0007669"/>
    <property type="project" value="InterPro"/>
</dbReference>
<name>A0A5P1X1R6_9LACO</name>
<keyword evidence="8" id="KW-1185">Reference proteome</keyword>
<dbReference type="KEGG" id="lnn:F0161_07770"/>
<evidence type="ECO:0000256" key="6">
    <source>
        <dbReference type="SAM" id="Phobius"/>
    </source>
</evidence>
<proteinExistence type="inferred from homology"/>
<dbReference type="CDD" id="cd12827">
    <property type="entry name" value="EcCorA_ZntB-like_u2"/>
    <property type="match status" value="1"/>
</dbReference>
<gene>
    <name evidence="7" type="ORF">F0161_07770</name>
</gene>
<feature type="transmembrane region" description="Helical" evidence="6">
    <location>
        <begin position="294"/>
        <end position="313"/>
    </location>
</feature>
<dbReference type="PANTHER" id="PTHR47891">
    <property type="entry name" value="TRANSPORTER-RELATED"/>
    <property type="match status" value="1"/>
</dbReference>
<dbReference type="OrthoDB" id="9803416at2"/>
<feature type="transmembrane region" description="Helical" evidence="6">
    <location>
        <begin position="262"/>
        <end position="282"/>
    </location>
</feature>
<dbReference type="GO" id="GO:0016020">
    <property type="term" value="C:membrane"/>
    <property type="evidence" value="ECO:0007669"/>
    <property type="project" value="UniProtKB-SubCell"/>
</dbReference>
<comment type="similarity">
    <text evidence="2">Belongs to the CorA metal ion transporter (MIT) (TC 1.A.35) family.</text>
</comment>
<dbReference type="Gene3D" id="3.30.460.20">
    <property type="entry name" value="CorA soluble domain-like"/>
    <property type="match status" value="1"/>
</dbReference>
<evidence type="ECO:0000256" key="1">
    <source>
        <dbReference type="ARBA" id="ARBA00004141"/>
    </source>
</evidence>
<dbReference type="SUPFAM" id="SSF143865">
    <property type="entry name" value="CorA soluble domain-like"/>
    <property type="match status" value="1"/>
</dbReference>
<dbReference type="Proteomes" id="UP000325295">
    <property type="component" value="Chromosome"/>
</dbReference>
<evidence type="ECO:0000256" key="4">
    <source>
        <dbReference type="ARBA" id="ARBA00022989"/>
    </source>
</evidence>
<evidence type="ECO:0000256" key="5">
    <source>
        <dbReference type="ARBA" id="ARBA00023136"/>
    </source>
</evidence>
<protein>
    <submittedName>
        <fullName evidence="7">Magnesium transporter CorA family protein</fullName>
    </submittedName>
</protein>
<keyword evidence="5 6" id="KW-0472">Membrane</keyword>
<dbReference type="PANTHER" id="PTHR47891:SF2">
    <property type="entry name" value="MAGNESIUM AND COBALT TRANSPORTER"/>
    <property type="match status" value="1"/>
</dbReference>
<dbReference type="AlphaFoldDB" id="A0A5P1X1R6"/>
<dbReference type="SUPFAM" id="SSF144083">
    <property type="entry name" value="Magnesium transport protein CorA, transmembrane region"/>
    <property type="match status" value="1"/>
</dbReference>
<organism evidence="7 8">
    <name type="scientific">Paucilactobacillus nenjiangensis</name>
    <dbReference type="NCBI Taxonomy" id="1296540"/>
    <lineage>
        <taxon>Bacteria</taxon>
        <taxon>Bacillati</taxon>
        <taxon>Bacillota</taxon>
        <taxon>Bacilli</taxon>
        <taxon>Lactobacillales</taxon>
        <taxon>Lactobacillaceae</taxon>
        <taxon>Paucilactobacillus</taxon>
    </lineage>
</organism>
<keyword evidence="4 6" id="KW-1133">Transmembrane helix</keyword>
<dbReference type="RefSeq" id="WP_150204244.1">
    <property type="nucleotide sequence ID" value="NZ_CP043939.1"/>
</dbReference>
<evidence type="ECO:0000256" key="3">
    <source>
        <dbReference type="ARBA" id="ARBA00022692"/>
    </source>
</evidence>
<dbReference type="EMBL" id="CP043939">
    <property type="protein sequence ID" value="QER67766.1"/>
    <property type="molecule type" value="Genomic_DNA"/>
</dbReference>
<dbReference type="InterPro" id="IPR045863">
    <property type="entry name" value="CorA_TM1_TM2"/>
</dbReference>
<reference evidence="7 8" key="1">
    <citation type="submission" date="2019-09" db="EMBL/GenBank/DDBJ databases">
        <title>Complete Genome Sequence of Lactobacillus nenjiangensis SH-Y15, isolated from sauerkraut.</title>
        <authorList>
            <person name="Yang H."/>
        </authorList>
    </citation>
    <scope>NUCLEOTIDE SEQUENCE [LARGE SCALE GENOMIC DNA]</scope>
    <source>
        <strain evidence="7 8">SH-Y15</strain>
    </source>
</reference>
<evidence type="ECO:0000256" key="2">
    <source>
        <dbReference type="ARBA" id="ARBA00009765"/>
    </source>
</evidence>
<dbReference type="InterPro" id="IPR045861">
    <property type="entry name" value="CorA_cytoplasmic_dom"/>
</dbReference>
<keyword evidence="3 6" id="KW-0812">Transmembrane</keyword>
<dbReference type="Pfam" id="PF01544">
    <property type="entry name" value="CorA"/>
    <property type="match status" value="1"/>
</dbReference>
<sequence>MIQYFTTDSSELVTIDDQAALTADHRWINLESPTEDEINQIAQLFKVSNFSLSSVLQDREISRVNFGKTPQENTSILLQYPKYETSPLGYLTHSTFPIMFIISEGSIITVSNHPASFIQHFVINQSSLQETITDHENFAARLIWFITKDFVTSLDKTAVQMDLLERQLTSATENEQIYQIMAIQKTIIDFKSSLAQNQKVIDQIKQNDSLFSTTPLTKTISAVALKNEQAMTMAKTQGEILEQYSNMVSSVVSNNLNDVMKVLTSLTLIMTIPTIIGGIYGMNVDLPGAKLVSAFTLLMLFTIVVCLITYLILKKRKYL</sequence>
<accession>A0A5P1X1R6</accession>
<dbReference type="InterPro" id="IPR047199">
    <property type="entry name" value="CorA-like"/>
</dbReference>
<dbReference type="InterPro" id="IPR002523">
    <property type="entry name" value="MgTranspt_CorA/ZnTranspt_ZntB"/>
</dbReference>
<evidence type="ECO:0000313" key="7">
    <source>
        <dbReference type="EMBL" id="QER67766.1"/>
    </source>
</evidence>
<comment type="subcellular location">
    <subcellularLocation>
        <location evidence="1">Membrane</location>
        <topology evidence="1">Multi-pass membrane protein</topology>
    </subcellularLocation>
</comment>